<evidence type="ECO:0000313" key="2">
    <source>
        <dbReference type="EMBL" id="GMS98379.1"/>
    </source>
</evidence>
<feature type="transmembrane region" description="Helical" evidence="1">
    <location>
        <begin position="7"/>
        <end position="32"/>
    </location>
</feature>
<name>A0AAV5TWN1_9BILA</name>
<evidence type="ECO:0000313" key="3">
    <source>
        <dbReference type="Proteomes" id="UP001432027"/>
    </source>
</evidence>
<evidence type="ECO:0000256" key="1">
    <source>
        <dbReference type="SAM" id="Phobius"/>
    </source>
</evidence>
<dbReference type="Proteomes" id="UP001432027">
    <property type="component" value="Unassembled WGS sequence"/>
</dbReference>
<keyword evidence="1" id="KW-0472">Membrane</keyword>
<dbReference type="Pfam" id="PF10317">
    <property type="entry name" value="7TM_GPCR_Srd"/>
    <property type="match status" value="1"/>
</dbReference>
<accession>A0AAV5TWN1</accession>
<organism evidence="2 3">
    <name type="scientific">Pristionchus entomophagus</name>
    <dbReference type="NCBI Taxonomy" id="358040"/>
    <lineage>
        <taxon>Eukaryota</taxon>
        <taxon>Metazoa</taxon>
        <taxon>Ecdysozoa</taxon>
        <taxon>Nematoda</taxon>
        <taxon>Chromadorea</taxon>
        <taxon>Rhabditida</taxon>
        <taxon>Rhabditina</taxon>
        <taxon>Diplogasteromorpha</taxon>
        <taxon>Diplogasteroidea</taxon>
        <taxon>Neodiplogasteridae</taxon>
        <taxon>Pristionchus</taxon>
    </lineage>
</organism>
<comment type="caution">
    <text evidence="2">The sequence shown here is derived from an EMBL/GenBank/DDBJ whole genome shotgun (WGS) entry which is preliminary data.</text>
</comment>
<keyword evidence="1" id="KW-1133">Transmembrane helix</keyword>
<keyword evidence="1" id="KW-0812">Transmembrane</keyword>
<keyword evidence="3" id="KW-1185">Reference proteome</keyword>
<sequence>MELTDDTICVIIFAVIDCSALLANALLIAAIITRPFVGKNNLFNILNLCSSFRMQSVNGTLYFTHAGPCTLFGARFCHRSVFLQAALISHSTVLLLVSFSYRL</sequence>
<protein>
    <recommendedName>
        <fullName evidence="4">G protein-coupled receptor</fullName>
    </recommendedName>
</protein>
<evidence type="ECO:0008006" key="4">
    <source>
        <dbReference type="Google" id="ProtNLM"/>
    </source>
</evidence>
<proteinExistence type="predicted"/>
<dbReference type="InterPro" id="IPR019421">
    <property type="entry name" value="7TM_GPCR_serpentine_rcpt_Srd"/>
</dbReference>
<dbReference type="AlphaFoldDB" id="A0AAV5TWN1"/>
<gene>
    <name evidence="2" type="ORF">PENTCL1PPCAC_20554</name>
</gene>
<feature type="non-terminal residue" evidence="2">
    <location>
        <position position="103"/>
    </location>
</feature>
<reference evidence="2" key="1">
    <citation type="submission" date="2023-10" db="EMBL/GenBank/DDBJ databases">
        <title>Genome assembly of Pristionchus species.</title>
        <authorList>
            <person name="Yoshida K."/>
            <person name="Sommer R.J."/>
        </authorList>
    </citation>
    <scope>NUCLEOTIDE SEQUENCE</scope>
    <source>
        <strain evidence="2">RS0144</strain>
    </source>
</reference>
<dbReference type="EMBL" id="BTSX01000005">
    <property type="protein sequence ID" value="GMS98379.1"/>
    <property type="molecule type" value="Genomic_DNA"/>
</dbReference>